<keyword evidence="2" id="KW-1185">Reference proteome</keyword>
<name>A0A397GQN1_ASPTH</name>
<dbReference type="AlphaFoldDB" id="A0A397GQN1"/>
<dbReference type="GeneID" id="38127258"/>
<evidence type="ECO:0000313" key="1">
    <source>
        <dbReference type="EMBL" id="RHZ53115.1"/>
    </source>
</evidence>
<accession>A0A397GQN1</accession>
<reference evidence="1" key="1">
    <citation type="submission" date="2018-08" db="EMBL/GenBank/DDBJ databases">
        <title>Draft genome sequence of azole-resistant Aspergillus thermomutatus (Neosartorya pseudofischeri) strain HMR AF 39, isolated from a human nasal aspirate.</title>
        <authorList>
            <person name="Parent-Michaud M."/>
            <person name="Dufresne P.J."/>
            <person name="Fournier E."/>
            <person name="Martineau C."/>
            <person name="Moreira S."/>
            <person name="Perkins V."/>
            <person name="De Repentigny L."/>
            <person name="Dufresne S.F."/>
        </authorList>
    </citation>
    <scope>NUCLEOTIDE SEQUENCE [LARGE SCALE GENOMIC DNA]</scope>
    <source>
        <strain evidence="1">HMR AF 39</strain>
    </source>
</reference>
<sequence>MIEGSAPATNLEQYLNTPDEAIVNAHVVLIQELINRGGRQVLNALSPARDLCRSSTPTPSPVCRRCGAVQEDQSGSVHTQGSFPIKATEEKVKKLKQVREQKGPLAATNEYSIWFFLPQSCQVKLNLSKIEKPPPVVPKFAQPTMPMLPAGIITGMPHNWDDNEFWVRFNHTTAFLKFRTSSPWVQVCDSSGKPLKTTQWELTTEFQSKKSQLKAAKIAMENLLGDLPKLQQDINLQMIQWRVDRRNWEAELDAGPSRRPRRSELGLAIHRSHRQVHRHYRMTSSK</sequence>
<proteinExistence type="predicted"/>
<comment type="caution">
    <text evidence="1">The sequence shown here is derived from an EMBL/GenBank/DDBJ whole genome shotgun (WGS) entry which is preliminary data.</text>
</comment>
<protein>
    <submittedName>
        <fullName evidence="1">Uncharacterized protein</fullName>
    </submittedName>
</protein>
<dbReference type="EMBL" id="NKHU02000126">
    <property type="protein sequence ID" value="RHZ53115.1"/>
    <property type="molecule type" value="Genomic_DNA"/>
</dbReference>
<evidence type="ECO:0000313" key="2">
    <source>
        <dbReference type="Proteomes" id="UP000215305"/>
    </source>
</evidence>
<gene>
    <name evidence="1" type="ORF">CDV56_105284</name>
</gene>
<dbReference type="VEuPathDB" id="FungiDB:CDV56_105284"/>
<dbReference type="Proteomes" id="UP000215305">
    <property type="component" value="Unassembled WGS sequence"/>
</dbReference>
<organism evidence="1 2">
    <name type="scientific">Aspergillus thermomutatus</name>
    <name type="common">Neosartorya pseudofischeri</name>
    <dbReference type="NCBI Taxonomy" id="41047"/>
    <lineage>
        <taxon>Eukaryota</taxon>
        <taxon>Fungi</taxon>
        <taxon>Dikarya</taxon>
        <taxon>Ascomycota</taxon>
        <taxon>Pezizomycotina</taxon>
        <taxon>Eurotiomycetes</taxon>
        <taxon>Eurotiomycetidae</taxon>
        <taxon>Eurotiales</taxon>
        <taxon>Aspergillaceae</taxon>
        <taxon>Aspergillus</taxon>
        <taxon>Aspergillus subgen. Fumigati</taxon>
    </lineage>
</organism>
<dbReference type="RefSeq" id="XP_026613537.1">
    <property type="nucleotide sequence ID" value="XM_026758903.1"/>
</dbReference>
<dbReference type="OrthoDB" id="4445311at2759"/>